<dbReference type="CDD" id="cd00146">
    <property type="entry name" value="PKD"/>
    <property type="match status" value="1"/>
</dbReference>
<dbReference type="PANTHER" id="PTHR19848:SF8">
    <property type="entry name" value="F-BOX AND WD REPEAT DOMAIN CONTAINING 7"/>
    <property type="match status" value="1"/>
</dbReference>
<dbReference type="InterPro" id="IPR015943">
    <property type="entry name" value="WD40/YVTN_repeat-like_dom_sf"/>
</dbReference>
<proteinExistence type="predicted"/>
<evidence type="ECO:0000313" key="9">
    <source>
        <dbReference type="Proteomes" id="UP000321514"/>
    </source>
</evidence>
<feature type="chain" id="PRO_5022687471" evidence="4">
    <location>
        <begin position="21"/>
        <end position="827"/>
    </location>
</feature>
<name>A0A511TB89_MYXFU</name>
<dbReference type="SUPFAM" id="SSF49299">
    <property type="entry name" value="PKD domain"/>
    <property type="match status" value="1"/>
</dbReference>
<dbReference type="InterPro" id="IPR036322">
    <property type="entry name" value="WD40_repeat_dom_sf"/>
</dbReference>
<evidence type="ECO:0000313" key="8">
    <source>
        <dbReference type="Proteomes" id="UP000183760"/>
    </source>
</evidence>
<evidence type="ECO:0000256" key="1">
    <source>
        <dbReference type="ARBA" id="ARBA00022574"/>
    </source>
</evidence>
<dbReference type="Gene3D" id="2.130.10.10">
    <property type="entry name" value="YVTN repeat-like/Quinoprotein amine dehydrogenase"/>
    <property type="match status" value="5"/>
</dbReference>
<dbReference type="PANTHER" id="PTHR19848">
    <property type="entry name" value="WD40 REPEAT PROTEIN"/>
    <property type="match status" value="1"/>
</dbReference>
<feature type="repeat" description="WD" evidence="3">
    <location>
        <begin position="792"/>
        <end position="827"/>
    </location>
</feature>
<dbReference type="OrthoDB" id="9765809at2"/>
<accession>A0A511TB89</accession>
<keyword evidence="1 3" id="KW-0853">WD repeat</keyword>
<feature type="repeat" description="WD" evidence="3">
    <location>
        <begin position="581"/>
        <end position="615"/>
    </location>
</feature>
<organism evidence="6 9">
    <name type="scientific">Myxococcus fulvus</name>
    <dbReference type="NCBI Taxonomy" id="33"/>
    <lineage>
        <taxon>Bacteria</taxon>
        <taxon>Pseudomonadati</taxon>
        <taxon>Myxococcota</taxon>
        <taxon>Myxococcia</taxon>
        <taxon>Myxococcales</taxon>
        <taxon>Cystobacterineae</taxon>
        <taxon>Myxococcaceae</taxon>
        <taxon>Myxococcus</taxon>
    </lineage>
</organism>
<dbReference type="AlphaFoldDB" id="A0A511TB89"/>
<dbReference type="Proteomes" id="UP000183760">
    <property type="component" value="Unassembled WGS sequence"/>
</dbReference>
<dbReference type="SUPFAM" id="SSF50978">
    <property type="entry name" value="WD40 repeat-like"/>
    <property type="match status" value="2"/>
</dbReference>
<comment type="caution">
    <text evidence="6">The sequence shown here is derived from an EMBL/GenBank/DDBJ whole genome shotgun (WGS) entry which is preliminary data.</text>
</comment>
<dbReference type="EMBL" id="FOIB01000005">
    <property type="protein sequence ID" value="SEU13454.1"/>
    <property type="molecule type" value="Genomic_DNA"/>
</dbReference>
<dbReference type="Proteomes" id="UP000321514">
    <property type="component" value="Unassembled WGS sequence"/>
</dbReference>
<dbReference type="InterPro" id="IPR035986">
    <property type="entry name" value="PKD_dom_sf"/>
</dbReference>
<dbReference type="PROSITE" id="PS51257">
    <property type="entry name" value="PROKAR_LIPOPROTEIN"/>
    <property type="match status" value="1"/>
</dbReference>
<evidence type="ECO:0000256" key="3">
    <source>
        <dbReference type="PROSITE-ProRule" id="PRU00221"/>
    </source>
</evidence>
<feature type="domain" description="Fibronectin type-III" evidence="5">
    <location>
        <begin position="32"/>
        <end position="131"/>
    </location>
</feature>
<evidence type="ECO:0000256" key="2">
    <source>
        <dbReference type="ARBA" id="ARBA00022737"/>
    </source>
</evidence>
<gene>
    <name evidence="6" type="ORF">MFU01_64820</name>
    <name evidence="7" type="ORF">SAMN05443572_105193</name>
</gene>
<evidence type="ECO:0000313" key="6">
    <source>
        <dbReference type="EMBL" id="GEN11445.1"/>
    </source>
</evidence>
<dbReference type="InterPro" id="IPR000601">
    <property type="entry name" value="PKD_dom"/>
</dbReference>
<dbReference type="InterPro" id="IPR001680">
    <property type="entry name" value="WD40_rpt"/>
</dbReference>
<sequence length="827" mass="87009">MTSRPVSPCVVLLLVSWLGACSSGGQTPTPNPSRAPGVAQLQLDTVVVEPGAPAPMRCTASDPDGDAVAYVFDWGGSTSLVTSPEVPSGTTSGVVATFEREGTFQVRCRAVDAHGTAGEWSASVTLTVRDATPAGTWELQVRVVGKGRVTSTPVGVDCSEACDARFATGTRMTVEAEPAEGWRLLGMTPCQGAARSCELVIDRDSFVTALFAPETDATLSWQRSGARLPGAPQWSPDGTRLTALDGTSSRGPLRIWDARSGAVTRMIFAPADALFVGLAWMPESNTLAAGLSTGRVVLLDAVTGATLRTWAVQSGAVEALAWSPDGTRLATATNASKEVHVWNAATGERDGAPLTAVDRVRALTWSPDGSWLAMEAGRWGGAFSQWVEFHGVGTRGLEELLEIPGGFAWSPDGTRFAVGFEGEVRVYLTAGYRLESTYKGDWGRAALVEWSANGRWLAVGDPMRKLFVLDAATGTVLVDASQTPPTGTATGYDALSFHPTEPRFAVVDDLPSSVLDVFTMDVDKGTVVRGELLAHDLSVESVAWSPTGAMLASSGGEGKVQLWGPGGEWLRTLPRPGAKRVRALGWSADGTRLASGGDDGLVHLWNAADGTLAQLPISQSPATLVIDHVGLSPDGTLLATAASSPGAATERGVIRVFRVGTGAEVFRFPEGERRVLSLQWTPQGKLVAAFVDVGWSIWDPTTREVSTVPAHGADLFRSAALSPDGTRLVLGNNVGLFVREVATGSLVMSATTSIWPLSLAWSPDGRRFVGGTLAGQVLVWDTARFESPADVIGFHERGVAAVSWRSAENLIATGGGDVAVRVWRFAP</sequence>
<dbReference type="SMART" id="SM00320">
    <property type="entry name" value="WD40"/>
    <property type="match status" value="8"/>
</dbReference>
<dbReference type="RefSeq" id="WP_083560127.1">
    <property type="nucleotide sequence ID" value="NZ_BJXR01000048.1"/>
</dbReference>
<evidence type="ECO:0000256" key="4">
    <source>
        <dbReference type="SAM" id="SignalP"/>
    </source>
</evidence>
<dbReference type="PROSITE" id="PS50853">
    <property type="entry name" value="FN3"/>
    <property type="match status" value="1"/>
</dbReference>
<dbReference type="Pfam" id="PF00801">
    <property type="entry name" value="PKD"/>
    <property type="match status" value="1"/>
</dbReference>
<reference evidence="6 9" key="2">
    <citation type="submission" date="2019-07" db="EMBL/GenBank/DDBJ databases">
        <title>Whole genome shotgun sequence of Myxococcus fulvus NBRC 100333.</title>
        <authorList>
            <person name="Hosoyama A."/>
            <person name="Uohara A."/>
            <person name="Ohji S."/>
            <person name="Ichikawa N."/>
        </authorList>
    </citation>
    <scope>NUCLEOTIDE SEQUENCE [LARGE SCALE GENOMIC DNA]</scope>
    <source>
        <strain evidence="6 9">NBRC 100333</strain>
    </source>
</reference>
<dbReference type="Pfam" id="PF00400">
    <property type="entry name" value="WD40"/>
    <property type="match status" value="4"/>
</dbReference>
<protein>
    <submittedName>
        <fullName evidence="7">WD40 repeat</fullName>
    </submittedName>
</protein>
<dbReference type="PROSITE" id="PS50082">
    <property type="entry name" value="WD_REPEATS_2"/>
    <property type="match status" value="3"/>
</dbReference>
<evidence type="ECO:0000313" key="7">
    <source>
        <dbReference type="EMBL" id="SEU13454.1"/>
    </source>
</evidence>
<keyword evidence="2" id="KW-0677">Repeat</keyword>
<dbReference type="STRING" id="1334629.MFUL124B02_26275"/>
<feature type="signal peptide" evidence="4">
    <location>
        <begin position="1"/>
        <end position="20"/>
    </location>
</feature>
<reference evidence="7 8" key="1">
    <citation type="submission" date="2016-10" db="EMBL/GenBank/DDBJ databases">
        <authorList>
            <person name="Varghese N."/>
            <person name="Submissions S."/>
        </authorList>
    </citation>
    <scope>NUCLEOTIDE SEQUENCE [LARGE SCALE GENOMIC DNA]</scope>
    <source>
        <strain evidence="7 8">DSM 16525</strain>
    </source>
</reference>
<dbReference type="InterPro" id="IPR013783">
    <property type="entry name" value="Ig-like_fold"/>
</dbReference>
<keyword evidence="4" id="KW-0732">Signal</keyword>
<dbReference type="PROSITE" id="PS50294">
    <property type="entry name" value="WD_REPEATS_REGION"/>
    <property type="match status" value="2"/>
</dbReference>
<feature type="repeat" description="WD" evidence="3">
    <location>
        <begin position="532"/>
        <end position="563"/>
    </location>
</feature>
<dbReference type="InterPro" id="IPR003961">
    <property type="entry name" value="FN3_dom"/>
</dbReference>
<dbReference type="EMBL" id="BJXR01000048">
    <property type="protein sequence ID" value="GEN11445.1"/>
    <property type="molecule type" value="Genomic_DNA"/>
</dbReference>
<keyword evidence="8" id="KW-1185">Reference proteome</keyword>
<evidence type="ECO:0000259" key="5">
    <source>
        <dbReference type="PROSITE" id="PS50853"/>
    </source>
</evidence>
<dbReference type="Gene3D" id="2.60.40.10">
    <property type="entry name" value="Immunoglobulins"/>
    <property type="match status" value="1"/>
</dbReference>